<dbReference type="InterPro" id="IPR004686">
    <property type="entry name" value="Mtc"/>
</dbReference>
<evidence type="ECO:0000256" key="6">
    <source>
        <dbReference type="ARBA" id="ARBA00022989"/>
    </source>
</evidence>
<keyword evidence="7" id="KW-0496">Mitochondrion</keyword>
<evidence type="ECO:0000256" key="2">
    <source>
        <dbReference type="ARBA" id="ARBA00005974"/>
    </source>
</evidence>
<dbReference type="Pfam" id="PF03820">
    <property type="entry name" value="SFXNs"/>
    <property type="match status" value="1"/>
</dbReference>
<protein>
    <submittedName>
        <fullName evidence="9">Uncharacterized protein</fullName>
    </submittedName>
</protein>
<name>A0AA39H262_9BILA</name>
<evidence type="ECO:0000256" key="3">
    <source>
        <dbReference type="ARBA" id="ARBA00022448"/>
    </source>
</evidence>
<dbReference type="AlphaFoldDB" id="A0AA39H262"/>
<evidence type="ECO:0000256" key="1">
    <source>
        <dbReference type="ARBA" id="ARBA00004225"/>
    </source>
</evidence>
<evidence type="ECO:0000313" key="10">
    <source>
        <dbReference type="Proteomes" id="UP001175271"/>
    </source>
</evidence>
<accession>A0AA39H262</accession>
<keyword evidence="3" id="KW-0813">Transport</keyword>
<dbReference type="GO" id="GO:0015075">
    <property type="term" value="F:monoatomic ion transmembrane transporter activity"/>
    <property type="evidence" value="ECO:0007669"/>
    <property type="project" value="InterPro"/>
</dbReference>
<evidence type="ECO:0000256" key="7">
    <source>
        <dbReference type="ARBA" id="ARBA00023128"/>
    </source>
</evidence>
<comment type="caution">
    <text evidence="9">The sequence shown here is derived from an EMBL/GenBank/DDBJ whole genome shotgun (WGS) entry which is preliminary data.</text>
</comment>
<dbReference type="Gene3D" id="2.30.30.40">
    <property type="entry name" value="SH3 Domains"/>
    <property type="match status" value="1"/>
</dbReference>
<keyword evidence="10" id="KW-1185">Reference proteome</keyword>
<keyword evidence="5" id="KW-0029">Amino-acid transport</keyword>
<keyword evidence="8" id="KW-0472">Membrane</keyword>
<keyword evidence="6" id="KW-1133">Transmembrane helix</keyword>
<sequence>MEAVADHDFVATARDELSFKKGQVLKTAAAKAVSLVALSRNVIATPSMFLTPLIVDAICRRSSWFKNNLKYLNIPVQLGLVFVLSLDVATMRYFEPENYEKFKAMGIKTVYFNKGL</sequence>
<dbReference type="GO" id="GO:0006865">
    <property type="term" value="P:amino acid transport"/>
    <property type="evidence" value="ECO:0007669"/>
    <property type="project" value="UniProtKB-KW"/>
</dbReference>
<organism evidence="9 10">
    <name type="scientific">Steinernema hermaphroditum</name>
    <dbReference type="NCBI Taxonomy" id="289476"/>
    <lineage>
        <taxon>Eukaryota</taxon>
        <taxon>Metazoa</taxon>
        <taxon>Ecdysozoa</taxon>
        <taxon>Nematoda</taxon>
        <taxon>Chromadorea</taxon>
        <taxon>Rhabditida</taxon>
        <taxon>Tylenchina</taxon>
        <taxon>Panagrolaimomorpha</taxon>
        <taxon>Strongyloidoidea</taxon>
        <taxon>Steinernematidae</taxon>
        <taxon>Steinernema</taxon>
    </lineage>
</organism>
<dbReference type="EMBL" id="JAUCMV010000005">
    <property type="protein sequence ID" value="KAK0396342.1"/>
    <property type="molecule type" value="Genomic_DNA"/>
</dbReference>
<evidence type="ECO:0000313" key="9">
    <source>
        <dbReference type="EMBL" id="KAK0396342.1"/>
    </source>
</evidence>
<evidence type="ECO:0000256" key="8">
    <source>
        <dbReference type="ARBA" id="ARBA00023136"/>
    </source>
</evidence>
<gene>
    <name evidence="9" type="ORF">QR680_001679</name>
</gene>
<evidence type="ECO:0000256" key="5">
    <source>
        <dbReference type="ARBA" id="ARBA00022970"/>
    </source>
</evidence>
<comment type="subcellular location">
    <subcellularLocation>
        <location evidence="1">Mitochondrion membrane</location>
        <topology evidence="1">Multi-pass membrane protein</topology>
    </subcellularLocation>
</comment>
<comment type="similarity">
    <text evidence="2">Belongs to the sideroflexin family.</text>
</comment>
<keyword evidence="4" id="KW-0812">Transmembrane</keyword>
<evidence type="ECO:0000256" key="4">
    <source>
        <dbReference type="ARBA" id="ARBA00022692"/>
    </source>
</evidence>
<dbReference type="Proteomes" id="UP001175271">
    <property type="component" value="Unassembled WGS sequence"/>
</dbReference>
<reference evidence="9" key="1">
    <citation type="submission" date="2023-06" db="EMBL/GenBank/DDBJ databases">
        <title>Genomic analysis of the entomopathogenic nematode Steinernema hermaphroditum.</title>
        <authorList>
            <person name="Schwarz E.M."/>
            <person name="Heppert J.K."/>
            <person name="Baniya A."/>
            <person name="Schwartz H.T."/>
            <person name="Tan C.-H."/>
            <person name="Antoshechkin I."/>
            <person name="Sternberg P.W."/>
            <person name="Goodrich-Blair H."/>
            <person name="Dillman A.R."/>
        </authorList>
    </citation>
    <scope>NUCLEOTIDE SEQUENCE</scope>
    <source>
        <strain evidence="9">PS9179</strain>
        <tissue evidence="9">Whole animal</tissue>
    </source>
</reference>
<dbReference type="GO" id="GO:0031966">
    <property type="term" value="C:mitochondrial membrane"/>
    <property type="evidence" value="ECO:0007669"/>
    <property type="project" value="UniProtKB-SubCell"/>
</dbReference>
<proteinExistence type="inferred from homology"/>